<dbReference type="InterPro" id="IPR050330">
    <property type="entry name" value="Bact_OuterMem_StrucFunc"/>
</dbReference>
<protein>
    <submittedName>
        <fullName evidence="8">OmpA-OmpF porin, OOP family</fullName>
    </submittedName>
</protein>
<reference evidence="9" key="1">
    <citation type="submission" date="2016-10" db="EMBL/GenBank/DDBJ databases">
        <authorList>
            <person name="Varghese N."/>
            <person name="Submissions S."/>
        </authorList>
    </citation>
    <scope>NUCLEOTIDE SEQUENCE [LARGE SCALE GENOMIC DNA]</scope>
    <source>
        <strain evidence="9">DSM 26894</strain>
    </source>
</reference>
<name>A0A1I6TM19_9RHOB</name>
<feature type="region of interest" description="Disordered" evidence="5">
    <location>
        <begin position="580"/>
        <end position="661"/>
    </location>
</feature>
<proteinExistence type="predicted"/>
<dbReference type="GO" id="GO:0009279">
    <property type="term" value="C:cell outer membrane"/>
    <property type="evidence" value="ECO:0007669"/>
    <property type="project" value="UniProtKB-SubCell"/>
</dbReference>
<sequence length="661" mass="70658">MRLSGYLIPATAFAAAAALCAGTAFFSMQMIEAASRQDVADALVRDGQDWAEVDVNGLQVFLIGTAPDEAARFRAMTVAGSVVDSARVIDQMLVADAEAIEPPRFSMEILRNESGISVIGLVPGETDRERLLDRLSGMVRDEQQVADLLEEADFPRPEGWAAAVDFAGRALEDLPRSKISVSAGRVHIKAMTDSETSRREIERELLRRVPRGVELTLDLSAPRPVITPFTLRFVMDEEGPRFDACSADTEAARDRILNAAGTAGFEGNANCRLGLGVPSRRWGEAGAMAIAAVQELGGGSVTFSNADVSLLALEGTDQALFDKVVGELEAGLPQVFALHATLPEPPQETDQGPPEFTATLSPEGAVQLRGRINTDMARETADSLAKALFGSESVYTAARVAEGLPAGWSTRVLTGLEALGYLSNGALRVTPELVRVSGNTGNKDANAEIAGLLSEKLGDGADYEIDVTYQEKLDPELGIPTPEQCEAQIVELIGDRKISFEPGSANLDSSAKDIMDDLAELLKLCGDIPLEIQGHTDSQGRESMNEALSRDRAQSVLDALRNRRVLTSSYRVKGYGETLPIADNSTEEGREANRRIEFKLVRPEPTEEEPTALEQIEQESAEGAQDAGQDAGPGEEDDAAQDDAAQDEAGTGEAGMEGAEE</sequence>
<dbReference type="Gene3D" id="3.30.1330.60">
    <property type="entry name" value="OmpA-like domain"/>
    <property type="match status" value="1"/>
</dbReference>
<dbReference type="CDD" id="cd07185">
    <property type="entry name" value="OmpA_C-like"/>
    <property type="match status" value="1"/>
</dbReference>
<keyword evidence="3" id="KW-0998">Cell outer membrane</keyword>
<evidence type="ECO:0000256" key="5">
    <source>
        <dbReference type="SAM" id="MobiDB-lite"/>
    </source>
</evidence>
<evidence type="ECO:0000259" key="7">
    <source>
        <dbReference type="PROSITE" id="PS51123"/>
    </source>
</evidence>
<dbReference type="InterPro" id="IPR007055">
    <property type="entry name" value="BON_dom"/>
</dbReference>
<keyword evidence="6" id="KW-0732">Signal</keyword>
<feature type="signal peptide" evidence="6">
    <location>
        <begin position="1"/>
        <end position="21"/>
    </location>
</feature>
<evidence type="ECO:0000313" key="9">
    <source>
        <dbReference type="Proteomes" id="UP000199392"/>
    </source>
</evidence>
<keyword evidence="9" id="KW-1185">Reference proteome</keyword>
<dbReference type="PROSITE" id="PS51123">
    <property type="entry name" value="OMPA_2"/>
    <property type="match status" value="1"/>
</dbReference>
<evidence type="ECO:0000256" key="3">
    <source>
        <dbReference type="ARBA" id="ARBA00023237"/>
    </source>
</evidence>
<keyword evidence="2 4" id="KW-0472">Membrane</keyword>
<feature type="compositionally biased region" description="Low complexity" evidence="5">
    <location>
        <begin position="647"/>
        <end position="661"/>
    </location>
</feature>
<dbReference type="Proteomes" id="UP000199392">
    <property type="component" value="Unassembled WGS sequence"/>
</dbReference>
<feature type="compositionally biased region" description="Low complexity" evidence="5">
    <location>
        <begin position="621"/>
        <end position="632"/>
    </location>
</feature>
<feature type="compositionally biased region" description="Acidic residues" evidence="5">
    <location>
        <begin position="606"/>
        <end position="620"/>
    </location>
</feature>
<evidence type="ECO:0000256" key="4">
    <source>
        <dbReference type="PROSITE-ProRule" id="PRU00473"/>
    </source>
</evidence>
<dbReference type="RefSeq" id="WP_092425099.1">
    <property type="nucleotide sequence ID" value="NZ_FNCL01000006.1"/>
</dbReference>
<feature type="compositionally biased region" description="Basic and acidic residues" evidence="5">
    <location>
        <begin position="587"/>
        <end position="605"/>
    </location>
</feature>
<feature type="compositionally biased region" description="Acidic residues" evidence="5">
    <location>
        <begin position="633"/>
        <end position="646"/>
    </location>
</feature>
<dbReference type="Pfam" id="PF00691">
    <property type="entry name" value="OmpA"/>
    <property type="match status" value="1"/>
</dbReference>
<feature type="chain" id="PRO_5011642371" evidence="6">
    <location>
        <begin position="22"/>
        <end position="661"/>
    </location>
</feature>
<evidence type="ECO:0000313" key="8">
    <source>
        <dbReference type="EMBL" id="SFS90303.1"/>
    </source>
</evidence>
<gene>
    <name evidence="8" type="ORF">SAMN04488050_106187</name>
</gene>
<dbReference type="InterPro" id="IPR006665">
    <property type="entry name" value="OmpA-like"/>
</dbReference>
<evidence type="ECO:0000256" key="2">
    <source>
        <dbReference type="ARBA" id="ARBA00023136"/>
    </source>
</evidence>
<evidence type="ECO:0000256" key="1">
    <source>
        <dbReference type="ARBA" id="ARBA00004442"/>
    </source>
</evidence>
<dbReference type="InterPro" id="IPR006664">
    <property type="entry name" value="OMP_bac"/>
</dbReference>
<accession>A0A1I6TM19</accession>
<evidence type="ECO:0000256" key="6">
    <source>
        <dbReference type="SAM" id="SignalP"/>
    </source>
</evidence>
<dbReference type="PANTHER" id="PTHR30329:SF21">
    <property type="entry name" value="LIPOPROTEIN YIAD-RELATED"/>
    <property type="match status" value="1"/>
</dbReference>
<dbReference type="AlphaFoldDB" id="A0A1I6TM19"/>
<organism evidence="8 9">
    <name type="scientific">Alloyangia pacifica</name>
    <dbReference type="NCBI Taxonomy" id="311180"/>
    <lineage>
        <taxon>Bacteria</taxon>
        <taxon>Pseudomonadati</taxon>
        <taxon>Pseudomonadota</taxon>
        <taxon>Alphaproteobacteria</taxon>
        <taxon>Rhodobacterales</taxon>
        <taxon>Roseobacteraceae</taxon>
        <taxon>Alloyangia</taxon>
    </lineage>
</organism>
<dbReference type="PRINTS" id="PR01021">
    <property type="entry name" value="OMPADOMAIN"/>
</dbReference>
<dbReference type="Gene3D" id="3.40.1520.20">
    <property type="match status" value="2"/>
</dbReference>
<dbReference type="Pfam" id="PF04972">
    <property type="entry name" value="BON"/>
    <property type="match status" value="1"/>
</dbReference>
<dbReference type="OrthoDB" id="5525824at2"/>
<dbReference type="STRING" id="311180.SAMN04488050_106187"/>
<feature type="domain" description="OmpA-like" evidence="7">
    <location>
        <begin position="487"/>
        <end position="604"/>
    </location>
</feature>
<dbReference type="InterPro" id="IPR036737">
    <property type="entry name" value="OmpA-like_sf"/>
</dbReference>
<dbReference type="PANTHER" id="PTHR30329">
    <property type="entry name" value="STATOR ELEMENT OF FLAGELLAR MOTOR COMPLEX"/>
    <property type="match status" value="1"/>
</dbReference>
<dbReference type="SUPFAM" id="SSF103088">
    <property type="entry name" value="OmpA-like"/>
    <property type="match status" value="1"/>
</dbReference>
<comment type="subcellular location">
    <subcellularLocation>
        <location evidence="1">Cell outer membrane</location>
    </subcellularLocation>
</comment>
<dbReference type="EMBL" id="FOZW01000006">
    <property type="protein sequence ID" value="SFS90303.1"/>
    <property type="molecule type" value="Genomic_DNA"/>
</dbReference>